<evidence type="ECO:0000256" key="4">
    <source>
        <dbReference type="ARBA" id="ARBA00007553"/>
    </source>
</evidence>
<evidence type="ECO:0000256" key="3">
    <source>
        <dbReference type="ARBA" id="ARBA00004496"/>
    </source>
</evidence>
<dbReference type="InterPro" id="IPR002502">
    <property type="entry name" value="Amidase_domain"/>
</dbReference>
<dbReference type="Gene3D" id="3.40.80.10">
    <property type="entry name" value="Peptidoglycan recognition protein-like"/>
    <property type="match status" value="1"/>
</dbReference>
<keyword evidence="9" id="KW-0862">Zinc</keyword>
<evidence type="ECO:0000256" key="2">
    <source>
        <dbReference type="ARBA" id="ARBA00001947"/>
    </source>
</evidence>
<dbReference type="GO" id="GO:0009253">
    <property type="term" value="P:peptidoglycan catabolic process"/>
    <property type="evidence" value="ECO:0007669"/>
    <property type="project" value="InterPro"/>
</dbReference>
<dbReference type="GO" id="GO:0009254">
    <property type="term" value="P:peptidoglycan turnover"/>
    <property type="evidence" value="ECO:0007669"/>
    <property type="project" value="TreeGrafter"/>
</dbReference>
<comment type="similarity">
    <text evidence="4">Belongs to the N-acetylmuramoyl-L-alanine amidase 2 family.</text>
</comment>
<dbReference type="NCBIfam" id="NF008758">
    <property type="entry name" value="PRK11789.1"/>
    <property type="match status" value="1"/>
</dbReference>
<dbReference type="GO" id="GO:0071555">
    <property type="term" value="P:cell wall organization"/>
    <property type="evidence" value="ECO:0007669"/>
    <property type="project" value="UniProtKB-KW"/>
</dbReference>
<dbReference type="InterPro" id="IPR036505">
    <property type="entry name" value="Amidase/PGRP_sf"/>
</dbReference>
<evidence type="ECO:0000256" key="1">
    <source>
        <dbReference type="ARBA" id="ARBA00001561"/>
    </source>
</evidence>
<feature type="domain" description="N-acetylmuramoyl-L-alanine amidase" evidence="13">
    <location>
        <begin position="19"/>
        <end position="167"/>
    </location>
</feature>
<reference evidence="14 15" key="1">
    <citation type="submission" date="2021-04" db="EMBL/GenBank/DDBJ databases">
        <title>The genome sequence of Ideonella sp. 3Y2.</title>
        <authorList>
            <person name="Liu Y."/>
        </authorList>
    </citation>
    <scope>NUCLEOTIDE SEQUENCE [LARGE SCALE GENOMIC DNA]</scope>
    <source>
        <strain evidence="14 15">3Y2</strain>
    </source>
</reference>
<dbReference type="Pfam" id="PF01510">
    <property type="entry name" value="Amidase_2"/>
    <property type="match status" value="1"/>
</dbReference>
<dbReference type="PANTHER" id="PTHR30417:SF4">
    <property type="entry name" value="1,6-ANHYDRO-N-ACETYLMURAMYL-L-ALANINE AMIDASE AMPD"/>
    <property type="match status" value="1"/>
</dbReference>
<keyword evidence="7" id="KW-0479">Metal-binding</keyword>
<evidence type="ECO:0000256" key="8">
    <source>
        <dbReference type="ARBA" id="ARBA00022801"/>
    </source>
</evidence>
<proteinExistence type="inferred from homology"/>
<evidence type="ECO:0000313" key="14">
    <source>
        <dbReference type="EMBL" id="MBQ0933200.1"/>
    </source>
</evidence>
<evidence type="ECO:0000256" key="12">
    <source>
        <dbReference type="ARBA" id="ARBA00042615"/>
    </source>
</evidence>
<evidence type="ECO:0000256" key="10">
    <source>
        <dbReference type="ARBA" id="ARBA00023316"/>
    </source>
</evidence>
<dbReference type="PANTHER" id="PTHR30417">
    <property type="entry name" value="N-ACETYLMURAMOYL-L-ALANINE AMIDASE AMID"/>
    <property type="match status" value="1"/>
</dbReference>
<comment type="caution">
    <text evidence="14">The sequence shown here is derived from an EMBL/GenBank/DDBJ whole genome shotgun (WGS) entry which is preliminary data.</text>
</comment>
<comment type="subcellular location">
    <subcellularLocation>
        <location evidence="3">Cytoplasm</location>
    </subcellularLocation>
</comment>
<evidence type="ECO:0000313" key="15">
    <source>
        <dbReference type="Proteomes" id="UP000676246"/>
    </source>
</evidence>
<dbReference type="InterPro" id="IPR051206">
    <property type="entry name" value="NAMLAA_amidase_2"/>
</dbReference>
<keyword evidence="6" id="KW-0963">Cytoplasm</keyword>
<comment type="catalytic activity">
    <reaction evidence="1">
        <text>Hydrolyzes the link between N-acetylmuramoyl residues and L-amino acid residues in certain cell-wall glycopeptides.</text>
        <dbReference type="EC" id="3.5.1.28"/>
    </reaction>
</comment>
<dbReference type="Proteomes" id="UP000676246">
    <property type="component" value="Unassembled WGS sequence"/>
</dbReference>
<dbReference type="SMART" id="SM00644">
    <property type="entry name" value="Ami_2"/>
    <property type="match status" value="1"/>
</dbReference>
<accession>A0A940YIK1</accession>
<comment type="cofactor">
    <cofactor evidence="2">
        <name>Zn(2+)</name>
        <dbReference type="ChEBI" id="CHEBI:29105"/>
    </cofactor>
</comment>
<keyword evidence="15" id="KW-1185">Reference proteome</keyword>
<keyword evidence="10" id="KW-0961">Cell wall biogenesis/degradation</keyword>
<dbReference type="EC" id="3.5.1.28" evidence="5"/>
<name>A0A940YIK1_9BURK</name>
<dbReference type="RefSeq" id="WP_210856869.1">
    <property type="nucleotide sequence ID" value="NZ_JAGQDD010000025.1"/>
</dbReference>
<evidence type="ECO:0000256" key="7">
    <source>
        <dbReference type="ARBA" id="ARBA00022723"/>
    </source>
</evidence>
<dbReference type="SUPFAM" id="SSF55846">
    <property type="entry name" value="N-acetylmuramoyl-L-alanine amidase-like"/>
    <property type="match status" value="1"/>
</dbReference>
<organism evidence="14 15">
    <name type="scientific">Ideonella alba</name>
    <dbReference type="NCBI Taxonomy" id="2824118"/>
    <lineage>
        <taxon>Bacteria</taxon>
        <taxon>Pseudomonadati</taxon>
        <taxon>Pseudomonadota</taxon>
        <taxon>Betaproteobacteria</taxon>
        <taxon>Burkholderiales</taxon>
        <taxon>Sphaerotilaceae</taxon>
        <taxon>Ideonella</taxon>
    </lineage>
</organism>
<evidence type="ECO:0000256" key="5">
    <source>
        <dbReference type="ARBA" id="ARBA00011901"/>
    </source>
</evidence>
<evidence type="ECO:0000259" key="13">
    <source>
        <dbReference type="SMART" id="SM00644"/>
    </source>
</evidence>
<dbReference type="EMBL" id="JAGQDD010000025">
    <property type="protein sequence ID" value="MBQ0933200.1"/>
    <property type="molecule type" value="Genomic_DNA"/>
</dbReference>
<evidence type="ECO:0000256" key="11">
    <source>
        <dbReference type="ARBA" id="ARBA00039257"/>
    </source>
</evidence>
<protein>
    <recommendedName>
        <fullName evidence="11">1,6-anhydro-N-acetylmuramyl-L-alanine amidase AmpD</fullName>
        <ecNumber evidence="5">3.5.1.28</ecNumber>
    </recommendedName>
    <alternativeName>
        <fullName evidence="12">N-acetylmuramoyl-L-alanine amidase</fullName>
    </alternativeName>
</protein>
<sequence>MSAGRWRDGWWGGARRVDSPNFGPRPAEVAPSLLVLHSISLPPGQYGGDAIERLFTNRLDCDAHPYFDALRGLQVSAHFLLRRDGELLQFVATTERAWHAGRSSWRGRENCNDWSIGIELEGLEGECFETYQYTVLATLIRTLARHHPIADVVGHEHVAPGRKADPGPGFDWVRLNASLAGCRAQVAPEILGQA</sequence>
<dbReference type="GO" id="GO:0008745">
    <property type="term" value="F:N-acetylmuramoyl-L-alanine amidase activity"/>
    <property type="evidence" value="ECO:0007669"/>
    <property type="project" value="UniProtKB-EC"/>
</dbReference>
<dbReference type="AlphaFoldDB" id="A0A940YIK1"/>
<gene>
    <name evidence="14" type="primary">ampD</name>
    <name evidence="14" type="ORF">KAK03_22235</name>
</gene>
<evidence type="ECO:0000256" key="6">
    <source>
        <dbReference type="ARBA" id="ARBA00022490"/>
    </source>
</evidence>
<keyword evidence="8 14" id="KW-0378">Hydrolase</keyword>
<evidence type="ECO:0000256" key="9">
    <source>
        <dbReference type="ARBA" id="ARBA00022833"/>
    </source>
</evidence>
<dbReference type="GO" id="GO:0005737">
    <property type="term" value="C:cytoplasm"/>
    <property type="evidence" value="ECO:0007669"/>
    <property type="project" value="UniProtKB-SubCell"/>
</dbReference>
<dbReference type="GO" id="GO:0046872">
    <property type="term" value="F:metal ion binding"/>
    <property type="evidence" value="ECO:0007669"/>
    <property type="project" value="UniProtKB-KW"/>
</dbReference>
<dbReference type="CDD" id="cd06583">
    <property type="entry name" value="PGRP"/>
    <property type="match status" value="1"/>
</dbReference>